<reference evidence="2 3" key="1">
    <citation type="submission" date="2015-09" db="EMBL/GenBank/DDBJ databases">
        <title>Sorangium comparison.</title>
        <authorList>
            <person name="Zaburannyi N."/>
            <person name="Bunk B."/>
            <person name="Overmann J."/>
            <person name="Mueller R."/>
        </authorList>
    </citation>
    <scope>NUCLEOTIDE SEQUENCE [LARGE SCALE GENOMIC DNA]</scope>
    <source>
        <strain evidence="2 3">So ce26</strain>
    </source>
</reference>
<sequence length="263" mass="27771">MSSRRPCPTLPFPRAARLVAALPFPRAARLCAALLLGPSALGALGCRDEPRPWEGKPGPAIVLSAAPPRPVFTSGTGGLPDADAGPAEGDAGALGDPDLPVLPVRVGGPWVRCYGNFRLSGDPVKDVTRLALLCGPENGMRRLSTKPIEGQVAEGGAIVTEKLQAVRGACYRVFAVAGAGILNLDVAVRSSRGAMIASDGSEDPWPIVQPDRPFCPLEDDEATVEISARRGAGRFAAEVWVLKSYKRSPDDDVYEDMDSYEEL</sequence>
<proteinExistence type="predicted"/>
<accession>A0A2L0EVH9</accession>
<dbReference type="RefSeq" id="WP_234023932.1">
    <property type="nucleotide sequence ID" value="NZ_CP012673.1"/>
</dbReference>
<evidence type="ECO:0000256" key="1">
    <source>
        <dbReference type="SAM" id="SignalP"/>
    </source>
</evidence>
<gene>
    <name evidence="2" type="ORF">SOCE26_047260</name>
</gene>
<dbReference type="Proteomes" id="UP000238348">
    <property type="component" value="Chromosome"/>
</dbReference>
<evidence type="ECO:0000313" key="2">
    <source>
        <dbReference type="EMBL" id="AUX43282.1"/>
    </source>
</evidence>
<dbReference type="AlphaFoldDB" id="A0A2L0EVH9"/>
<evidence type="ECO:0000313" key="3">
    <source>
        <dbReference type="Proteomes" id="UP000238348"/>
    </source>
</evidence>
<dbReference type="EMBL" id="CP012673">
    <property type="protein sequence ID" value="AUX43282.1"/>
    <property type="molecule type" value="Genomic_DNA"/>
</dbReference>
<name>A0A2L0EVH9_SORCE</name>
<feature type="chain" id="PRO_5014940730" description="Secreted protein" evidence="1">
    <location>
        <begin position="43"/>
        <end position="263"/>
    </location>
</feature>
<protein>
    <recommendedName>
        <fullName evidence="4">Secreted protein</fullName>
    </recommendedName>
</protein>
<organism evidence="2 3">
    <name type="scientific">Sorangium cellulosum</name>
    <name type="common">Polyangium cellulosum</name>
    <dbReference type="NCBI Taxonomy" id="56"/>
    <lineage>
        <taxon>Bacteria</taxon>
        <taxon>Pseudomonadati</taxon>
        <taxon>Myxococcota</taxon>
        <taxon>Polyangia</taxon>
        <taxon>Polyangiales</taxon>
        <taxon>Polyangiaceae</taxon>
        <taxon>Sorangium</taxon>
    </lineage>
</organism>
<evidence type="ECO:0008006" key="4">
    <source>
        <dbReference type="Google" id="ProtNLM"/>
    </source>
</evidence>
<keyword evidence="1" id="KW-0732">Signal</keyword>
<feature type="signal peptide" evidence="1">
    <location>
        <begin position="1"/>
        <end position="42"/>
    </location>
</feature>